<gene>
    <name evidence="2" type="ORF">E2488_13690</name>
</gene>
<sequence length="672" mass="71882">MKTLKYILSFALIFFISCSDDLNDVNFVDNIQAPANVSAQFLIKQDNTGLVTISPNSEGGVSYDVTFGDGSSDVVSLNQGESVQRTYAEGTYPIGIEAIGITGLKTAATQDLVVSFRAPENIVIKAAIDGANPFVMNVSATADFATSFLVYFDTSNVDEEPTPLGLDGTVSFEYPSVGDFTIKVVALSGGTATSELTQTVTISSPVELPIEFEIFDASVFQGFGGASNAVIDNPDTNGNNSSKVGQIVKGAPEVWAGNVITLSAPIDFSTKNAIKMDVWSPRAGGKVLLKLENLDDGGIFYEVEATTLGNSAWETVTFDVSGIDLSNTYQKVVLFFDIGTAGDGSADWTFYIDNIKQDFLSEGAFAKVTVEDFEGAAELFPFGNATAEVITLNDLPSGLGIVTDNVAQFTKTNGAEVWAGVTRELDMPLDLATYTNISLKTWSPKVGAVVKVKLENADASITHEIDVNTTRSNAWEVLEYDFSGAPAADYVKVVVFFDFGVSGDDSVYYYDNIELFNNGTPPTVFEDFEGTAELLPFGNASAGVITLDDLPSGLGIVTANVAQFTKTSGAEVWAGVTRELDAALDLDTYNKISLKTWSSKVGAVVKVKLENADASITHEVDVNTTISGDWEVLEYDFSGAPAADYVKVVVFFDFGVVGDDSVYYFDDYTLTN</sequence>
<dbReference type="RefSeq" id="WP_134248944.1">
    <property type="nucleotide sequence ID" value="NZ_SNQI01000005.1"/>
</dbReference>
<evidence type="ECO:0000313" key="3">
    <source>
        <dbReference type="Proteomes" id="UP000298517"/>
    </source>
</evidence>
<keyword evidence="1" id="KW-0732">Signal</keyword>
<dbReference type="PROSITE" id="PS51257">
    <property type="entry name" value="PROKAR_LIPOPROTEIN"/>
    <property type="match status" value="1"/>
</dbReference>
<dbReference type="Proteomes" id="UP000298517">
    <property type="component" value="Unassembled WGS sequence"/>
</dbReference>
<dbReference type="OrthoDB" id="5381604at2"/>
<feature type="signal peptide" evidence="1">
    <location>
        <begin position="1"/>
        <end position="19"/>
    </location>
</feature>
<evidence type="ECO:0000313" key="2">
    <source>
        <dbReference type="EMBL" id="TEW72500.1"/>
    </source>
</evidence>
<evidence type="ECO:0008006" key="4">
    <source>
        <dbReference type="Google" id="ProtNLM"/>
    </source>
</evidence>
<dbReference type="AlphaFoldDB" id="A0A4Y8APE9"/>
<protein>
    <recommendedName>
        <fullName evidence="4">PKD domain-containing protein</fullName>
    </recommendedName>
</protein>
<reference evidence="2 3" key="1">
    <citation type="journal article" date="2011" name="J. Microbiol.">
        <title>Gramella jeungdoensis sp. nov., isolated from a solar saltern in Korea.</title>
        <authorList>
            <person name="Joung Y."/>
            <person name="Kim H."/>
            <person name="Jang T."/>
            <person name="Ahn T.S."/>
            <person name="Joh K."/>
        </authorList>
    </citation>
    <scope>NUCLEOTIDE SEQUENCE [LARGE SCALE GENOMIC DNA]</scope>
    <source>
        <strain evidence="2 3">KCTC 23123</strain>
    </source>
</reference>
<proteinExistence type="predicted"/>
<accession>A0A4Y8APE9</accession>
<name>A0A4Y8APE9_9FLAO</name>
<evidence type="ECO:0000256" key="1">
    <source>
        <dbReference type="SAM" id="SignalP"/>
    </source>
</evidence>
<keyword evidence="3" id="KW-1185">Reference proteome</keyword>
<organism evidence="2 3">
    <name type="scientific">Gramella jeungdoensis</name>
    <dbReference type="NCBI Taxonomy" id="708091"/>
    <lineage>
        <taxon>Bacteria</taxon>
        <taxon>Pseudomonadati</taxon>
        <taxon>Bacteroidota</taxon>
        <taxon>Flavobacteriia</taxon>
        <taxon>Flavobacteriales</taxon>
        <taxon>Flavobacteriaceae</taxon>
        <taxon>Christiangramia</taxon>
    </lineage>
</organism>
<comment type="caution">
    <text evidence="2">The sequence shown here is derived from an EMBL/GenBank/DDBJ whole genome shotgun (WGS) entry which is preliminary data.</text>
</comment>
<dbReference type="EMBL" id="SNQI01000005">
    <property type="protein sequence ID" value="TEW72500.1"/>
    <property type="molecule type" value="Genomic_DNA"/>
</dbReference>
<dbReference type="Gene3D" id="2.60.120.260">
    <property type="entry name" value="Galactose-binding domain-like"/>
    <property type="match status" value="1"/>
</dbReference>
<feature type="chain" id="PRO_5021382749" description="PKD domain-containing protein" evidence="1">
    <location>
        <begin position="20"/>
        <end position="672"/>
    </location>
</feature>